<dbReference type="Gene3D" id="3.30.420.10">
    <property type="entry name" value="Ribonuclease H-like superfamily/Ribonuclease H"/>
    <property type="match status" value="1"/>
</dbReference>
<dbReference type="PANTHER" id="PTHR47074:SF75">
    <property type="entry name" value="RNASE H TYPE-1 DOMAIN-CONTAINING PROTEIN"/>
    <property type="match status" value="1"/>
</dbReference>
<dbReference type="Proteomes" id="UP000006882">
    <property type="component" value="Chromosome G3"/>
</dbReference>
<evidence type="ECO:0000313" key="1">
    <source>
        <dbReference type="EMBL" id="ONI17036.1"/>
    </source>
</evidence>
<gene>
    <name evidence="1" type="ORF">PRUPE_3G133900</name>
</gene>
<dbReference type="PANTHER" id="PTHR47074">
    <property type="entry name" value="BNAC02G40300D PROTEIN"/>
    <property type="match status" value="1"/>
</dbReference>
<dbReference type="Pfam" id="PF13456">
    <property type="entry name" value="RVT_3"/>
    <property type="match status" value="1"/>
</dbReference>
<dbReference type="SUPFAM" id="SSF53098">
    <property type="entry name" value="Ribonuclease H-like"/>
    <property type="match status" value="1"/>
</dbReference>
<name>M5VGH6_PRUPE</name>
<protein>
    <submittedName>
        <fullName evidence="1">Uncharacterized protein</fullName>
    </submittedName>
</protein>
<sequence length="161" mass="17860">MPLTQFFKINVDGALKTNDSMRGLGVVIRDDCEELIAATTKPVCGMFTPNITELFAIRFGLQLAMDLGLQHIYLESDAQAAIQMAFQCDADLSYDGILVNEIQVLANSFHSCFGKFRPRTCNHVAHSLACFTLSILDLIVWLEDGLEWLSLIVTDDVILTS</sequence>
<dbReference type="GO" id="GO:0004523">
    <property type="term" value="F:RNA-DNA hybrid ribonuclease activity"/>
    <property type="evidence" value="ECO:0007669"/>
    <property type="project" value="InterPro"/>
</dbReference>
<dbReference type="InterPro" id="IPR044730">
    <property type="entry name" value="RNase_H-like_dom_plant"/>
</dbReference>
<dbReference type="EMBL" id="CM007653">
    <property type="protein sequence ID" value="ONI17036.1"/>
    <property type="molecule type" value="Genomic_DNA"/>
</dbReference>
<keyword evidence="2" id="KW-1185">Reference proteome</keyword>
<accession>M5VGH6</accession>
<organism evidence="1 2">
    <name type="scientific">Prunus persica</name>
    <name type="common">Peach</name>
    <name type="synonym">Amygdalus persica</name>
    <dbReference type="NCBI Taxonomy" id="3760"/>
    <lineage>
        <taxon>Eukaryota</taxon>
        <taxon>Viridiplantae</taxon>
        <taxon>Streptophyta</taxon>
        <taxon>Embryophyta</taxon>
        <taxon>Tracheophyta</taxon>
        <taxon>Spermatophyta</taxon>
        <taxon>Magnoliopsida</taxon>
        <taxon>eudicotyledons</taxon>
        <taxon>Gunneridae</taxon>
        <taxon>Pentapetalae</taxon>
        <taxon>rosids</taxon>
        <taxon>fabids</taxon>
        <taxon>Rosales</taxon>
        <taxon>Rosaceae</taxon>
        <taxon>Amygdaloideae</taxon>
        <taxon>Amygdaleae</taxon>
        <taxon>Prunus</taxon>
    </lineage>
</organism>
<dbReference type="InterPro" id="IPR012337">
    <property type="entry name" value="RNaseH-like_sf"/>
</dbReference>
<dbReference type="HOGENOM" id="CLU_000680_14_6_1"/>
<evidence type="ECO:0000313" key="2">
    <source>
        <dbReference type="Proteomes" id="UP000006882"/>
    </source>
</evidence>
<dbReference type="CDD" id="cd06222">
    <property type="entry name" value="RNase_H_like"/>
    <property type="match status" value="1"/>
</dbReference>
<dbReference type="Gramene" id="ONI17036">
    <property type="protein sequence ID" value="ONI17036"/>
    <property type="gene ID" value="PRUPE_3G133900"/>
</dbReference>
<reference evidence="1 2" key="1">
    <citation type="journal article" date="2013" name="Nat. Genet.">
        <title>The high-quality draft genome of peach (Prunus persica) identifies unique patterns of genetic diversity, domestication and genome evolution.</title>
        <authorList>
            <consortium name="International Peach Genome Initiative"/>
            <person name="Verde I."/>
            <person name="Abbott A.G."/>
            <person name="Scalabrin S."/>
            <person name="Jung S."/>
            <person name="Shu S."/>
            <person name="Marroni F."/>
            <person name="Zhebentyayeva T."/>
            <person name="Dettori M.T."/>
            <person name="Grimwood J."/>
            <person name="Cattonaro F."/>
            <person name="Zuccolo A."/>
            <person name="Rossini L."/>
            <person name="Jenkins J."/>
            <person name="Vendramin E."/>
            <person name="Meisel L.A."/>
            <person name="Decroocq V."/>
            <person name="Sosinski B."/>
            <person name="Prochnik S."/>
            <person name="Mitros T."/>
            <person name="Policriti A."/>
            <person name="Cipriani G."/>
            <person name="Dondini L."/>
            <person name="Ficklin S."/>
            <person name="Goodstein D.M."/>
            <person name="Xuan P."/>
            <person name="Del Fabbro C."/>
            <person name="Aramini V."/>
            <person name="Copetti D."/>
            <person name="Gonzalez S."/>
            <person name="Horner D.S."/>
            <person name="Falchi R."/>
            <person name="Lucas S."/>
            <person name="Mica E."/>
            <person name="Maldonado J."/>
            <person name="Lazzari B."/>
            <person name="Bielenberg D."/>
            <person name="Pirona R."/>
            <person name="Miculan M."/>
            <person name="Barakat A."/>
            <person name="Testolin R."/>
            <person name="Stella A."/>
            <person name="Tartarini S."/>
            <person name="Tonutti P."/>
            <person name="Arus P."/>
            <person name="Orellana A."/>
            <person name="Wells C."/>
            <person name="Main D."/>
            <person name="Vizzotto G."/>
            <person name="Silva H."/>
            <person name="Salamini F."/>
            <person name="Schmutz J."/>
            <person name="Morgante M."/>
            <person name="Rokhsar D.S."/>
        </authorList>
    </citation>
    <scope>NUCLEOTIDE SEQUENCE [LARGE SCALE GENOMIC DNA]</scope>
    <source>
        <strain evidence="2">cv. Nemared</strain>
    </source>
</reference>
<proteinExistence type="predicted"/>
<dbReference type="AlphaFoldDB" id="M5VGH6"/>
<dbReference type="GO" id="GO:0003676">
    <property type="term" value="F:nucleic acid binding"/>
    <property type="evidence" value="ECO:0007669"/>
    <property type="project" value="InterPro"/>
</dbReference>
<dbReference type="InterPro" id="IPR002156">
    <property type="entry name" value="RNaseH_domain"/>
</dbReference>
<dbReference type="InterPro" id="IPR052929">
    <property type="entry name" value="RNase_H-like_EbsB-rel"/>
</dbReference>
<dbReference type="InterPro" id="IPR036397">
    <property type="entry name" value="RNaseH_sf"/>
</dbReference>